<dbReference type="AlphaFoldDB" id="A0A835UZU5"/>
<feature type="transmembrane region" description="Helical" evidence="1">
    <location>
        <begin position="6"/>
        <end position="23"/>
    </location>
</feature>
<dbReference type="Proteomes" id="UP000639772">
    <property type="component" value="Unassembled WGS sequence"/>
</dbReference>
<protein>
    <submittedName>
        <fullName evidence="2">Uncharacterized protein</fullName>
    </submittedName>
</protein>
<evidence type="ECO:0000313" key="2">
    <source>
        <dbReference type="EMBL" id="KAG0482094.1"/>
    </source>
</evidence>
<gene>
    <name evidence="2" type="ORF">HPP92_010178</name>
</gene>
<keyword evidence="1" id="KW-0472">Membrane</keyword>
<comment type="caution">
    <text evidence="2">The sequence shown here is derived from an EMBL/GenBank/DDBJ whole genome shotgun (WGS) entry which is preliminary data.</text>
</comment>
<keyword evidence="1" id="KW-1133">Transmembrane helix</keyword>
<dbReference type="EMBL" id="JADCNM010000005">
    <property type="protein sequence ID" value="KAG0482094.1"/>
    <property type="molecule type" value="Genomic_DNA"/>
</dbReference>
<accession>A0A835UZU5</accession>
<evidence type="ECO:0000256" key="1">
    <source>
        <dbReference type="SAM" id="Phobius"/>
    </source>
</evidence>
<sequence>MAHKYVGNQSLLWVVLVLNLLYLRRASWYSHKWFNDCCLDQGESDTFSNSALLLQASNVDIAQVSDQLAENLANHRPGGVMFVLLHLHISSDGQRTVVYYYILIVLNWYNNGIIHPTSTSYGERILLPYTARLLCCCSSAMALRFDNFAYISGLWSTKQTRLHIVKYVNLISSSRVVLSCKVYDSHWTLFLACPEARGLPALLFFEY</sequence>
<reference evidence="2 3" key="1">
    <citation type="journal article" date="2020" name="Nat. Food">
        <title>A phased Vanilla planifolia genome enables genetic improvement of flavour and production.</title>
        <authorList>
            <person name="Hasing T."/>
            <person name="Tang H."/>
            <person name="Brym M."/>
            <person name="Khazi F."/>
            <person name="Huang T."/>
            <person name="Chambers A.H."/>
        </authorList>
    </citation>
    <scope>NUCLEOTIDE SEQUENCE [LARGE SCALE GENOMIC DNA]</scope>
    <source>
        <tissue evidence="2">Leaf</tissue>
    </source>
</reference>
<organism evidence="2 3">
    <name type="scientific">Vanilla planifolia</name>
    <name type="common">Vanilla</name>
    <dbReference type="NCBI Taxonomy" id="51239"/>
    <lineage>
        <taxon>Eukaryota</taxon>
        <taxon>Viridiplantae</taxon>
        <taxon>Streptophyta</taxon>
        <taxon>Embryophyta</taxon>
        <taxon>Tracheophyta</taxon>
        <taxon>Spermatophyta</taxon>
        <taxon>Magnoliopsida</taxon>
        <taxon>Liliopsida</taxon>
        <taxon>Asparagales</taxon>
        <taxon>Orchidaceae</taxon>
        <taxon>Vanilloideae</taxon>
        <taxon>Vanilleae</taxon>
        <taxon>Vanilla</taxon>
    </lineage>
</organism>
<name>A0A835UZU5_VANPL</name>
<evidence type="ECO:0000313" key="3">
    <source>
        <dbReference type="Proteomes" id="UP000639772"/>
    </source>
</evidence>
<keyword evidence="1" id="KW-0812">Transmembrane</keyword>
<proteinExistence type="predicted"/>